<protein>
    <submittedName>
        <fullName evidence="2">Uncharacterized protein</fullName>
    </submittedName>
</protein>
<dbReference type="GO" id="GO:0005886">
    <property type="term" value="C:plasma membrane"/>
    <property type="evidence" value="ECO:0007669"/>
    <property type="project" value="TreeGrafter"/>
</dbReference>
<feature type="region of interest" description="Disordered" evidence="1">
    <location>
        <begin position="351"/>
        <end position="374"/>
    </location>
</feature>
<evidence type="ECO:0000313" key="3">
    <source>
        <dbReference type="Proteomes" id="UP000749559"/>
    </source>
</evidence>
<sequence length="374" mass="42026">MSTKTISLLFINLGGEMMYILDQRLRAQNIPQDKAKKVIHDIVGTMYNKRFMEEFFKPQALYSKKAMRTAFDRLAHASIMKLNAASMDKLYDLMTMAFKYQVSLCLRPSDILLVTLNHIDAIHALVQDSPTIRQQVEHVYRLLIQTFGNLNTGEFQLIRQTLLHFFQDMHIRVSIFLKDKVQNSNGRFALATKGPVPWGGEVPGTIRLFNASGKETDTESFPPGGSYVSSKREGSVDLKGDRVTKLGTNMYGVAKPSETTVLPNKVTSKPSREVDTSNPDPNAKAQLDLLSQLIGGQQKKSGKSEFRLNLFNTDEEEKEAEAMRPPEEEGSKVINIDARKKKQSAELSKIMGEMSVDDSQGRDEDDLLDLMDNA</sequence>
<dbReference type="PANTHER" id="PTHR21439:SF0">
    <property type="entry name" value="PROTEIN OSCP1"/>
    <property type="match status" value="1"/>
</dbReference>
<proteinExistence type="predicted"/>
<evidence type="ECO:0000256" key="1">
    <source>
        <dbReference type="SAM" id="MobiDB-lite"/>
    </source>
</evidence>
<dbReference type="OrthoDB" id="2157380at2759"/>
<name>A0A8J1TB25_OWEFU</name>
<evidence type="ECO:0000313" key="2">
    <source>
        <dbReference type="EMBL" id="CAH1799648.1"/>
    </source>
</evidence>
<feature type="region of interest" description="Disordered" evidence="1">
    <location>
        <begin position="214"/>
        <end position="233"/>
    </location>
</feature>
<dbReference type="InterPro" id="IPR019332">
    <property type="entry name" value="OSCP1"/>
</dbReference>
<dbReference type="PANTHER" id="PTHR21439">
    <property type="entry name" value="OXIDORED-NITRO DOMAIN-CONTAINING PROTEIN"/>
    <property type="match status" value="1"/>
</dbReference>
<reference evidence="2" key="1">
    <citation type="submission" date="2022-03" db="EMBL/GenBank/DDBJ databases">
        <authorList>
            <person name="Martin C."/>
        </authorList>
    </citation>
    <scope>NUCLEOTIDE SEQUENCE</scope>
</reference>
<dbReference type="Pfam" id="PF10188">
    <property type="entry name" value="Oscp1"/>
    <property type="match status" value="1"/>
</dbReference>
<gene>
    <name evidence="2" type="ORF">OFUS_LOCUS23631</name>
</gene>
<dbReference type="Proteomes" id="UP000749559">
    <property type="component" value="Unassembled WGS sequence"/>
</dbReference>
<accession>A0A8J1TB25</accession>
<feature type="region of interest" description="Disordered" evidence="1">
    <location>
        <begin position="263"/>
        <end position="282"/>
    </location>
</feature>
<dbReference type="GO" id="GO:0005737">
    <property type="term" value="C:cytoplasm"/>
    <property type="evidence" value="ECO:0007669"/>
    <property type="project" value="TreeGrafter"/>
</dbReference>
<organism evidence="2 3">
    <name type="scientific">Owenia fusiformis</name>
    <name type="common">Polychaete worm</name>
    <dbReference type="NCBI Taxonomy" id="6347"/>
    <lineage>
        <taxon>Eukaryota</taxon>
        <taxon>Metazoa</taxon>
        <taxon>Spiralia</taxon>
        <taxon>Lophotrochozoa</taxon>
        <taxon>Annelida</taxon>
        <taxon>Polychaeta</taxon>
        <taxon>Sedentaria</taxon>
        <taxon>Canalipalpata</taxon>
        <taxon>Sabellida</taxon>
        <taxon>Oweniida</taxon>
        <taxon>Oweniidae</taxon>
        <taxon>Owenia</taxon>
    </lineage>
</organism>
<dbReference type="AlphaFoldDB" id="A0A8J1TB25"/>
<keyword evidence="3" id="KW-1185">Reference proteome</keyword>
<comment type="caution">
    <text evidence="2">The sequence shown here is derived from an EMBL/GenBank/DDBJ whole genome shotgun (WGS) entry which is preliminary data.</text>
</comment>
<feature type="compositionally biased region" description="Acidic residues" evidence="1">
    <location>
        <begin position="363"/>
        <end position="374"/>
    </location>
</feature>
<dbReference type="EMBL" id="CAIIXF020000011">
    <property type="protein sequence ID" value="CAH1799648.1"/>
    <property type="molecule type" value="Genomic_DNA"/>
</dbReference>